<dbReference type="PANTHER" id="PTHR12302">
    <property type="entry name" value="EBNA2 BINDING PROTEIN P100"/>
    <property type="match status" value="1"/>
</dbReference>
<keyword evidence="3" id="KW-0378">Hydrolase</keyword>
<proteinExistence type="predicted"/>
<dbReference type="InParanoid" id="A0A6C2YP87"/>
<dbReference type="GO" id="GO:0004519">
    <property type="term" value="F:endonuclease activity"/>
    <property type="evidence" value="ECO:0007669"/>
    <property type="project" value="UniProtKB-KW"/>
</dbReference>
<dbReference type="SMART" id="SM00318">
    <property type="entry name" value="SNc"/>
    <property type="match status" value="1"/>
</dbReference>
<feature type="domain" description="TNase-like" evidence="5">
    <location>
        <begin position="24"/>
        <end position="160"/>
    </location>
</feature>
<evidence type="ECO:0000313" key="6">
    <source>
        <dbReference type="EMBL" id="VIP03214.1"/>
    </source>
</evidence>
<evidence type="ECO:0000259" key="5">
    <source>
        <dbReference type="PROSITE" id="PS50830"/>
    </source>
</evidence>
<gene>
    <name evidence="6" type="ORF">GMBLW1_07460</name>
</gene>
<reference evidence="6" key="1">
    <citation type="submission" date="2019-04" db="EMBL/GenBank/DDBJ databases">
        <authorList>
            <consortium name="Science for Life Laboratories"/>
        </authorList>
    </citation>
    <scope>NUCLEOTIDE SEQUENCE</scope>
    <source>
        <strain evidence="6">MBLW1</strain>
    </source>
</reference>
<organism evidence="6">
    <name type="scientific">Tuwongella immobilis</name>
    <dbReference type="NCBI Taxonomy" id="692036"/>
    <lineage>
        <taxon>Bacteria</taxon>
        <taxon>Pseudomonadati</taxon>
        <taxon>Planctomycetota</taxon>
        <taxon>Planctomycetia</taxon>
        <taxon>Gemmatales</taxon>
        <taxon>Gemmataceae</taxon>
        <taxon>Tuwongella</taxon>
    </lineage>
</organism>
<evidence type="ECO:0000256" key="2">
    <source>
        <dbReference type="ARBA" id="ARBA00022759"/>
    </source>
</evidence>
<dbReference type="Gene3D" id="2.40.50.90">
    <property type="match status" value="1"/>
</dbReference>
<evidence type="ECO:0000256" key="3">
    <source>
        <dbReference type="ARBA" id="ARBA00022801"/>
    </source>
</evidence>
<sequence length="244" mass="26982">MNAMRVSLCLALFGMGTSAFAGEREFSAEVVKVHDGNSIRVRPQGTRQTIELRLIGVDAPRKATRDTTGQEPWGTAAQQFLSLAVTRKQVRIEFDVLETVSSDSTAKWAYVWLGERLLNEELLAAGHGVLVTNPPNVQYVDRLRVAQKVAREKQLGIWDANEPLTESPSAFRATQQQAVESQQSTQQQLAIPAWVEGCVIGNRKSKVFHKPGGRYYESTKMSANAIFFKTADDAIQAGYKPASR</sequence>
<keyword evidence="7" id="KW-1185">Reference proteome</keyword>
<dbReference type="InterPro" id="IPR016071">
    <property type="entry name" value="Staphylococal_nuclease_OB-fold"/>
</dbReference>
<dbReference type="PROSITE" id="PS50830">
    <property type="entry name" value="TNASE_3"/>
    <property type="match status" value="1"/>
</dbReference>
<evidence type="ECO:0000256" key="1">
    <source>
        <dbReference type="ARBA" id="ARBA00022722"/>
    </source>
</evidence>
<dbReference type="EMBL" id="LR593887">
    <property type="protein sequence ID" value="VTS03730.1"/>
    <property type="molecule type" value="Genomic_DNA"/>
</dbReference>
<dbReference type="RefSeq" id="WP_162658305.1">
    <property type="nucleotide sequence ID" value="NZ_LR593887.1"/>
</dbReference>
<dbReference type="Pfam" id="PF00565">
    <property type="entry name" value="SNase"/>
    <property type="match status" value="1"/>
</dbReference>
<protein>
    <recommendedName>
        <fullName evidence="5">TNase-like domain-containing protein</fullName>
    </recommendedName>
</protein>
<dbReference type="KEGG" id="tim:GMBLW1_07460"/>
<dbReference type="InterPro" id="IPR035437">
    <property type="entry name" value="SNase_OB-fold_sf"/>
</dbReference>
<dbReference type="GO" id="GO:0016787">
    <property type="term" value="F:hydrolase activity"/>
    <property type="evidence" value="ECO:0007669"/>
    <property type="project" value="UniProtKB-KW"/>
</dbReference>
<keyword evidence="2" id="KW-0255">Endonuclease</keyword>
<dbReference type="SUPFAM" id="SSF50199">
    <property type="entry name" value="Staphylococcal nuclease"/>
    <property type="match status" value="1"/>
</dbReference>
<dbReference type="Gene3D" id="3.40.10.10">
    <property type="entry name" value="DNA Methylphosphotriester Repair Domain"/>
    <property type="match status" value="1"/>
</dbReference>
<dbReference type="EMBL" id="LR586016">
    <property type="protein sequence ID" value="VIP03214.1"/>
    <property type="molecule type" value="Genomic_DNA"/>
</dbReference>
<keyword evidence="1" id="KW-0540">Nuclease</keyword>
<dbReference type="AlphaFoldDB" id="A0A6C2YP87"/>
<dbReference type="Proteomes" id="UP000464378">
    <property type="component" value="Chromosome"/>
</dbReference>
<dbReference type="InterPro" id="IPR035451">
    <property type="entry name" value="Ada-like_dom_sf"/>
</dbReference>
<evidence type="ECO:0000313" key="7">
    <source>
        <dbReference type="Proteomes" id="UP000464378"/>
    </source>
</evidence>
<feature type="chain" id="PRO_5033880169" description="TNase-like domain-containing protein" evidence="4">
    <location>
        <begin position="22"/>
        <end position="244"/>
    </location>
</feature>
<dbReference type="SUPFAM" id="SSF57884">
    <property type="entry name" value="Ada DNA repair protein, N-terminal domain (N-Ada 10)"/>
    <property type="match status" value="1"/>
</dbReference>
<name>A0A6C2YP87_9BACT</name>
<dbReference type="PANTHER" id="PTHR12302:SF3">
    <property type="entry name" value="SERINE_THREONINE-PROTEIN KINASE 31"/>
    <property type="match status" value="1"/>
</dbReference>
<feature type="signal peptide" evidence="4">
    <location>
        <begin position="1"/>
        <end position="21"/>
    </location>
</feature>
<evidence type="ECO:0000256" key="4">
    <source>
        <dbReference type="SAM" id="SignalP"/>
    </source>
</evidence>
<keyword evidence="4" id="KW-0732">Signal</keyword>
<accession>A0A6C2YP87</accession>